<accession>A0A4Q7LG53</accession>
<gene>
    <name evidence="1" type="ORF">EV685_2634</name>
</gene>
<dbReference type="AlphaFoldDB" id="A0A4Q7LG53"/>
<dbReference type="InterPro" id="IPR032568">
    <property type="entry name" value="DUF4926"/>
</dbReference>
<dbReference type="RefSeq" id="WP_130482487.1">
    <property type="nucleotide sequence ID" value="NZ_SGWV01000010.1"/>
</dbReference>
<dbReference type="Pfam" id="PF16277">
    <property type="entry name" value="DUF4926"/>
    <property type="match status" value="1"/>
</dbReference>
<organism evidence="1 2">
    <name type="scientific">Sphaerotilus mobilis</name>
    <dbReference type="NCBI Taxonomy" id="47994"/>
    <lineage>
        <taxon>Bacteria</taxon>
        <taxon>Pseudomonadati</taxon>
        <taxon>Pseudomonadota</taxon>
        <taxon>Betaproteobacteria</taxon>
        <taxon>Burkholderiales</taxon>
        <taxon>Sphaerotilaceae</taxon>
        <taxon>Sphaerotilus</taxon>
    </lineage>
</organism>
<proteinExistence type="predicted"/>
<dbReference type="EMBL" id="SGWV01000010">
    <property type="protein sequence ID" value="RZS53011.1"/>
    <property type="molecule type" value="Genomic_DNA"/>
</dbReference>
<evidence type="ECO:0000313" key="1">
    <source>
        <dbReference type="EMBL" id="RZS53011.1"/>
    </source>
</evidence>
<protein>
    <submittedName>
        <fullName evidence="1">Uncharacterized protein DUF4926</fullName>
    </submittedName>
</protein>
<name>A0A4Q7LG53_9BURK</name>
<keyword evidence="2" id="KW-1185">Reference proteome</keyword>
<dbReference type="Proteomes" id="UP000293433">
    <property type="component" value="Unassembled WGS sequence"/>
</dbReference>
<evidence type="ECO:0000313" key="2">
    <source>
        <dbReference type="Proteomes" id="UP000293433"/>
    </source>
</evidence>
<reference evidence="1 2" key="1">
    <citation type="submission" date="2019-02" db="EMBL/GenBank/DDBJ databases">
        <title>Genomic Encyclopedia of Type Strains, Phase IV (KMG-IV): sequencing the most valuable type-strain genomes for metagenomic binning, comparative biology and taxonomic classification.</title>
        <authorList>
            <person name="Goeker M."/>
        </authorList>
    </citation>
    <scope>NUCLEOTIDE SEQUENCE [LARGE SCALE GENOMIC DNA]</scope>
    <source>
        <strain evidence="1 2">DSM 10617</strain>
    </source>
</reference>
<sequence length="70" mass="7342">MTIQLHDHVVARVDVPEVGVRAGAAGVVIEVYPDGSFDVEFAPDVDENLVIASMTSGELAPVQEAPRLAA</sequence>
<comment type="caution">
    <text evidence="1">The sequence shown here is derived from an EMBL/GenBank/DDBJ whole genome shotgun (WGS) entry which is preliminary data.</text>
</comment>